<accession>A1R7H5</accession>
<reference evidence="12 13" key="1">
    <citation type="journal article" date="2006" name="PLoS Genet.">
        <title>Secrets of soil survival revealed by the genome sequence of Arthrobacter aurescens TC1.</title>
        <authorList>
            <person name="Mongodin E.F."/>
            <person name="Shapir N."/>
            <person name="Daugherty S.C."/>
            <person name="DeBoy R.T."/>
            <person name="Emerson J.B."/>
            <person name="Shvartzbeyn A."/>
            <person name="Radune D."/>
            <person name="Vamathevan J."/>
            <person name="Riggs F."/>
            <person name="Grinberg V."/>
            <person name="Khouri H."/>
            <person name="Wackett L.P."/>
            <person name="Nelson K.E."/>
            <person name="Sadowsky M.J."/>
        </authorList>
    </citation>
    <scope>NUCLEOTIDE SEQUENCE [LARGE SCALE GENOMIC DNA]</scope>
    <source>
        <strain evidence="12 13">TC1</strain>
    </source>
</reference>
<evidence type="ECO:0000256" key="7">
    <source>
        <dbReference type="ARBA" id="ARBA00023177"/>
    </source>
</evidence>
<dbReference type="GO" id="GO:0008519">
    <property type="term" value="F:ammonium channel activity"/>
    <property type="evidence" value="ECO:0007669"/>
    <property type="project" value="InterPro"/>
</dbReference>
<feature type="compositionally biased region" description="Polar residues" evidence="10">
    <location>
        <begin position="9"/>
        <end position="19"/>
    </location>
</feature>
<dbReference type="KEGG" id="aau:AAur_2461"/>
<evidence type="ECO:0000259" key="11">
    <source>
        <dbReference type="Pfam" id="PF00909"/>
    </source>
</evidence>
<gene>
    <name evidence="12" type="primary">amt</name>
    <name evidence="12" type="ordered locus">AAur_2461</name>
</gene>
<dbReference type="Gene3D" id="1.10.3430.10">
    <property type="entry name" value="Ammonium transporter AmtB like domains"/>
    <property type="match status" value="1"/>
</dbReference>
<feature type="region of interest" description="Disordered" evidence="10">
    <location>
        <begin position="447"/>
        <end position="473"/>
    </location>
</feature>
<keyword evidence="7 9" id="KW-0924">Ammonia transport</keyword>
<dbReference type="eggNOG" id="COG0004">
    <property type="taxonomic scope" value="Bacteria"/>
</dbReference>
<dbReference type="PROSITE" id="PS01219">
    <property type="entry name" value="AMMONIUM_TRANSP"/>
    <property type="match status" value="1"/>
</dbReference>
<dbReference type="SUPFAM" id="SSF111352">
    <property type="entry name" value="Ammonium transporter"/>
    <property type="match status" value="1"/>
</dbReference>
<dbReference type="STRING" id="290340.AAur_2461"/>
<feature type="transmembrane region" description="Helical" evidence="9">
    <location>
        <begin position="259"/>
        <end position="278"/>
    </location>
</feature>
<evidence type="ECO:0000313" key="13">
    <source>
        <dbReference type="Proteomes" id="UP000000637"/>
    </source>
</evidence>
<dbReference type="EMBL" id="CP000474">
    <property type="protein sequence ID" value="ABM09225.1"/>
    <property type="molecule type" value="Genomic_DNA"/>
</dbReference>
<feature type="transmembrane region" description="Helical" evidence="9">
    <location>
        <begin position="67"/>
        <end position="89"/>
    </location>
</feature>
<dbReference type="InterPro" id="IPR002229">
    <property type="entry name" value="RhesusRHD"/>
</dbReference>
<dbReference type="HOGENOM" id="CLU_000445_33_0_11"/>
<feature type="transmembrane region" description="Helical" evidence="9">
    <location>
        <begin position="290"/>
        <end position="307"/>
    </location>
</feature>
<feature type="transmembrane region" description="Helical" evidence="9">
    <location>
        <begin position="192"/>
        <end position="215"/>
    </location>
</feature>
<comment type="similarity">
    <text evidence="2 9">Belongs to the ammonia transporter channel (TC 1.A.11.2) family.</text>
</comment>
<dbReference type="InterPro" id="IPR029020">
    <property type="entry name" value="Ammonium/urea_transptr"/>
</dbReference>
<dbReference type="Proteomes" id="UP000000637">
    <property type="component" value="Chromosome"/>
</dbReference>
<sequence>MKHGGTKLLSRTQTASGQRLNRRSSKRGTCTMELTAGHVWVMVAAALVLFMTPGLAFFYGGMTRAKAALNMMMMSFISIGIVGVVWVLWGASMSSGEGFLQIVGNPFATFGLEGIDTPDGLIKVGYASTFAIITVALISGAIADRAKFGAWSIFVPVWVTLVYCPLAYMVWGGGLFGPEGAIGKALGPAIDFAGGTVVHINAGVAALVLVLIIGNRRGFGKDPNHRPHNIPFVMLGAAILWFGWFGFNGGAATTAEQGGLIWINTLAAPAAAMIGWLITERIRDGHPTSLGAASGVVAGLVAITPACANVSPIGALGLGVVAGVASALAVGLKFRWGFDDSLDVVGVHLVSGIIGTVALGFIALPTDGVGGGLFYGGGMAQMWAQLAAAGIAIAFSAIMTAIIAFAIHKTMGFRVSTEQENVGVDLSLHAETAYEFGVNGHGGSFQPLHEAMTGKSDPAAAKTPAEGKESVQA</sequence>
<dbReference type="AlphaFoldDB" id="A1R7H5"/>
<feature type="transmembrane region" description="Helical" evidence="9">
    <location>
        <begin position="384"/>
        <end position="407"/>
    </location>
</feature>
<dbReference type="GO" id="GO:0005886">
    <property type="term" value="C:plasma membrane"/>
    <property type="evidence" value="ECO:0007669"/>
    <property type="project" value="UniProtKB-SubCell"/>
</dbReference>
<dbReference type="Pfam" id="PF00909">
    <property type="entry name" value="Ammonium_transp"/>
    <property type="match status" value="1"/>
</dbReference>
<feature type="transmembrane region" description="Helical" evidence="9">
    <location>
        <begin position="227"/>
        <end position="247"/>
    </location>
</feature>
<evidence type="ECO:0000256" key="9">
    <source>
        <dbReference type="RuleBase" id="RU362002"/>
    </source>
</evidence>
<feature type="region of interest" description="Disordered" evidence="10">
    <location>
        <begin position="1"/>
        <end position="26"/>
    </location>
</feature>
<dbReference type="PRINTS" id="PR00342">
    <property type="entry name" value="RHESUSRHD"/>
</dbReference>
<evidence type="ECO:0000256" key="5">
    <source>
        <dbReference type="ARBA" id="ARBA00022989"/>
    </source>
</evidence>
<evidence type="ECO:0000256" key="10">
    <source>
        <dbReference type="SAM" id="MobiDB-lite"/>
    </source>
</evidence>
<evidence type="ECO:0000256" key="4">
    <source>
        <dbReference type="ARBA" id="ARBA00022692"/>
    </source>
</evidence>
<organism evidence="12 13">
    <name type="scientific">Paenarthrobacter aurescens (strain TC1)</name>
    <dbReference type="NCBI Taxonomy" id="290340"/>
    <lineage>
        <taxon>Bacteria</taxon>
        <taxon>Bacillati</taxon>
        <taxon>Actinomycetota</taxon>
        <taxon>Actinomycetes</taxon>
        <taxon>Micrococcales</taxon>
        <taxon>Micrococcaceae</taxon>
        <taxon>Paenarthrobacter</taxon>
    </lineage>
</organism>
<feature type="transmembrane region" description="Helical" evidence="9">
    <location>
        <begin position="313"/>
        <end position="332"/>
    </location>
</feature>
<feature type="domain" description="Ammonium transporter AmtB-like" evidence="11">
    <location>
        <begin position="39"/>
        <end position="434"/>
    </location>
</feature>
<dbReference type="NCBIfam" id="TIGR00836">
    <property type="entry name" value="amt"/>
    <property type="match status" value="1"/>
</dbReference>
<dbReference type="PANTHER" id="PTHR43029:SF10">
    <property type="entry name" value="AMMONIUM TRANSPORTER MEP2"/>
    <property type="match status" value="1"/>
</dbReference>
<evidence type="ECO:0000313" key="12">
    <source>
        <dbReference type="EMBL" id="ABM09225.1"/>
    </source>
</evidence>
<feature type="transmembrane region" description="Helical" evidence="9">
    <location>
        <begin position="124"/>
        <end position="143"/>
    </location>
</feature>
<evidence type="ECO:0000256" key="6">
    <source>
        <dbReference type="ARBA" id="ARBA00023136"/>
    </source>
</evidence>
<dbReference type="InterPro" id="IPR001905">
    <property type="entry name" value="Ammonium_transpt"/>
</dbReference>
<dbReference type="InterPro" id="IPR024041">
    <property type="entry name" value="NH4_transpt_AmtB-like_dom"/>
</dbReference>
<keyword evidence="13" id="KW-1185">Reference proteome</keyword>
<proteinExistence type="inferred from homology"/>
<comment type="subcellular location">
    <subcellularLocation>
        <location evidence="9">Cell membrane</location>
        <topology evidence="9">Multi-pass membrane protein</topology>
    </subcellularLocation>
    <subcellularLocation>
        <location evidence="1">Membrane</location>
        <topology evidence="1">Multi-pass membrane protein</topology>
    </subcellularLocation>
</comment>
<keyword evidence="3 9" id="KW-0813">Transport</keyword>
<evidence type="ECO:0000256" key="1">
    <source>
        <dbReference type="ARBA" id="ARBA00004141"/>
    </source>
</evidence>
<feature type="transmembrane region" description="Helical" evidence="9">
    <location>
        <begin position="344"/>
        <end position="364"/>
    </location>
</feature>
<keyword evidence="4 9" id="KW-0812">Transmembrane</keyword>
<dbReference type="InterPro" id="IPR018047">
    <property type="entry name" value="Ammonium_transpt_CS"/>
</dbReference>
<name>A1R7H5_PAEAT</name>
<feature type="transmembrane region" description="Helical" evidence="9">
    <location>
        <begin position="150"/>
        <end position="172"/>
    </location>
</feature>
<evidence type="ECO:0000256" key="8">
    <source>
        <dbReference type="ARBA" id="ARBA00050025"/>
    </source>
</evidence>
<evidence type="ECO:0000256" key="3">
    <source>
        <dbReference type="ARBA" id="ARBA00022448"/>
    </source>
</evidence>
<protein>
    <recommendedName>
        <fullName evidence="8 9">Ammonium transporter</fullName>
    </recommendedName>
</protein>
<evidence type="ECO:0000256" key="2">
    <source>
        <dbReference type="ARBA" id="ARBA00005887"/>
    </source>
</evidence>
<dbReference type="PANTHER" id="PTHR43029">
    <property type="entry name" value="AMMONIUM TRANSPORTER MEP2"/>
    <property type="match status" value="1"/>
</dbReference>
<keyword evidence="5 9" id="KW-1133">Transmembrane helix</keyword>
<keyword evidence="6 9" id="KW-0472">Membrane</keyword>
<feature type="transmembrane region" description="Helical" evidence="9">
    <location>
        <begin position="39"/>
        <end position="60"/>
    </location>
</feature>